<name>A0A2N9VQU2_9HYPH</name>
<evidence type="ECO:0000313" key="2">
    <source>
        <dbReference type="Proteomes" id="UP000232163"/>
    </source>
</evidence>
<dbReference type="KEGG" id="pht:BLM14_12100"/>
<dbReference type="EMBL" id="MZMT01000053">
    <property type="protein sequence ID" value="PIO41860.1"/>
    <property type="molecule type" value="Genomic_DNA"/>
</dbReference>
<keyword evidence="2" id="KW-1185">Reference proteome</keyword>
<organism evidence="1 2">
    <name type="scientific">Phyllobacterium zundukense</name>
    <dbReference type="NCBI Taxonomy" id="1867719"/>
    <lineage>
        <taxon>Bacteria</taxon>
        <taxon>Pseudomonadati</taxon>
        <taxon>Pseudomonadota</taxon>
        <taxon>Alphaproteobacteria</taxon>
        <taxon>Hyphomicrobiales</taxon>
        <taxon>Phyllobacteriaceae</taxon>
        <taxon>Phyllobacterium</taxon>
    </lineage>
</organism>
<evidence type="ECO:0000313" key="1">
    <source>
        <dbReference type="EMBL" id="PIO41860.1"/>
    </source>
</evidence>
<reference evidence="1 2" key="1">
    <citation type="journal article" date="2017" name="Int J Environ Stud">
        <title>Does the Miocene-Pliocene relict legume Oxytropis triphylla form nitrogen-fixing nodules with a combination of bacterial strains?</title>
        <authorList>
            <person name="Safronova V."/>
            <person name="Belimov A."/>
            <person name="Sazanova A."/>
            <person name="Kuznetsova I."/>
            <person name="Popova J."/>
            <person name="Andronov E."/>
            <person name="Verkhozina A."/>
            <person name="Tikhonovich I."/>
        </authorList>
    </citation>
    <scope>NUCLEOTIDE SEQUENCE [LARGE SCALE GENOMIC DNA]</scope>
    <source>
        <strain evidence="1 2">Tri-38</strain>
    </source>
</reference>
<protein>
    <submittedName>
        <fullName evidence="1">Uncharacterized protein</fullName>
    </submittedName>
</protein>
<dbReference type="Proteomes" id="UP000232163">
    <property type="component" value="Unassembled WGS sequence"/>
</dbReference>
<gene>
    <name evidence="1" type="ORF">B5P45_22540</name>
</gene>
<sequence length="103" mass="11305">MTANSQRPIAIHQLMPHDKSNENKKTRATMGKQPIILIAIESSQRGAQWDIFDSVEEALRALEHQQYDVARIGNGSSIPVDQFIAMSNLIGTSSGETRRAASA</sequence>
<dbReference type="AlphaFoldDB" id="A0A2N9VQU2"/>
<accession>A0A2N9VQU2</accession>
<comment type="caution">
    <text evidence="1">The sequence shown here is derived from an EMBL/GenBank/DDBJ whole genome shotgun (WGS) entry which is preliminary data.</text>
</comment>
<proteinExistence type="predicted"/>